<keyword evidence="2" id="KW-1185">Reference proteome</keyword>
<evidence type="ECO:0000313" key="2">
    <source>
        <dbReference type="Proteomes" id="UP001595969"/>
    </source>
</evidence>
<dbReference type="Proteomes" id="UP001595969">
    <property type="component" value="Unassembled WGS sequence"/>
</dbReference>
<comment type="caution">
    <text evidence="1">The sequence shown here is derived from an EMBL/GenBank/DDBJ whole genome shotgun (WGS) entry which is preliminary data.</text>
</comment>
<gene>
    <name evidence="1" type="ORF">ACFO5I_03385</name>
</gene>
<accession>A0ABV9MVT6</accession>
<protein>
    <submittedName>
        <fullName evidence="1">Uncharacterized protein</fullName>
    </submittedName>
</protein>
<name>A0ABV9MVT6_9ENTE</name>
<dbReference type="EMBL" id="JBHSGS010000017">
    <property type="protein sequence ID" value="MFC4718788.1"/>
    <property type="molecule type" value="Genomic_DNA"/>
</dbReference>
<sequence length="91" mass="10685">MGKLVLSITVLLFVFFVMRGVRQWKQQFKRENVGYCLLVKQYEENGQYYGIFQQGDKEWCISYPVETFLALTPLTRGELILEAGQFYAFVV</sequence>
<evidence type="ECO:0000313" key="1">
    <source>
        <dbReference type="EMBL" id="MFC4718788.1"/>
    </source>
</evidence>
<reference evidence="2" key="1">
    <citation type="journal article" date="2019" name="Int. J. Syst. Evol. Microbiol.">
        <title>The Global Catalogue of Microorganisms (GCM) 10K type strain sequencing project: providing services to taxonomists for standard genome sequencing and annotation.</title>
        <authorList>
            <consortium name="The Broad Institute Genomics Platform"/>
            <consortium name="The Broad Institute Genome Sequencing Center for Infectious Disease"/>
            <person name="Wu L."/>
            <person name="Ma J."/>
        </authorList>
    </citation>
    <scope>NUCLEOTIDE SEQUENCE [LARGE SCALE GENOMIC DNA]</scope>
    <source>
        <strain evidence="2">CGMCC 1.19032</strain>
    </source>
</reference>
<organism evidence="1 2">
    <name type="scientific">Enterococcus lemanii</name>
    <dbReference type="NCBI Taxonomy" id="1159752"/>
    <lineage>
        <taxon>Bacteria</taxon>
        <taxon>Bacillati</taxon>
        <taxon>Bacillota</taxon>
        <taxon>Bacilli</taxon>
        <taxon>Lactobacillales</taxon>
        <taxon>Enterococcaceae</taxon>
        <taxon>Enterococcus</taxon>
    </lineage>
</organism>
<dbReference type="RefSeq" id="WP_204654384.1">
    <property type="nucleotide sequence ID" value="NZ_JAFBFD010000026.1"/>
</dbReference>
<proteinExistence type="predicted"/>